<protein>
    <submittedName>
        <fullName evidence="1">Uncharacterized protein</fullName>
    </submittedName>
</protein>
<reference evidence="1" key="1">
    <citation type="journal article" date="2023" name="G3 (Bethesda)">
        <title>A reference genome for the long-term kleptoplast-retaining sea slug Elysia crispata morphotype clarki.</title>
        <authorList>
            <person name="Eastman K.E."/>
            <person name="Pendleton A.L."/>
            <person name="Shaikh M.A."/>
            <person name="Suttiyut T."/>
            <person name="Ogas R."/>
            <person name="Tomko P."/>
            <person name="Gavelis G."/>
            <person name="Widhalm J.R."/>
            <person name="Wisecaver J.H."/>
        </authorList>
    </citation>
    <scope>NUCLEOTIDE SEQUENCE</scope>
    <source>
        <strain evidence="1">ECLA1</strain>
    </source>
</reference>
<sequence>MWGEGRRVSTFLASSAPGIQQVIDHQVDTDYMDRGQCCCCYSVVSYWGSGSPGFCLEMAGHCADQLLRDWTYIRVLTPGGP</sequence>
<organism evidence="1 2">
    <name type="scientific">Elysia crispata</name>
    <name type="common">lettuce slug</name>
    <dbReference type="NCBI Taxonomy" id="231223"/>
    <lineage>
        <taxon>Eukaryota</taxon>
        <taxon>Metazoa</taxon>
        <taxon>Spiralia</taxon>
        <taxon>Lophotrochozoa</taxon>
        <taxon>Mollusca</taxon>
        <taxon>Gastropoda</taxon>
        <taxon>Heterobranchia</taxon>
        <taxon>Euthyneura</taxon>
        <taxon>Panpulmonata</taxon>
        <taxon>Sacoglossa</taxon>
        <taxon>Placobranchoidea</taxon>
        <taxon>Plakobranchidae</taxon>
        <taxon>Elysia</taxon>
    </lineage>
</organism>
<dbReference type="Proteomes" id="UP001283361">
    <property type="component" value="Unassembled WGS sequence"/>
</dbReference>
<evidence type="ECO:0000313" key="1">
    <source>
        <dbReference type="EMBL" id="KAK3759473.1"/>
    </source>
</evidence>
<dbReference type="AlphaFoldDB" id="A0AAE0YY86"/>
<comment type="caution">
    <text evidence="1">The sequence shown here is derived from an EMBL/GenBank/DDBJ whole genome shotgun (WGS) entry which is preliminary data.</text>
</comment>
<accession>A0AAE0YY86</accession>
<keyword evidence="2" id="KW-1185">Reference proteome</keyword>
<gene>
    <name evidence="1" type="ORF">RRG08_062620</name>
</gene>
<evidence type="ECO:0000313" key="2">
    <source>
        <dbReference type="Proteomes" id="UP001283361"/>
    </source>
</evidence>
<name>A0AAE0YY86_9GAST</name>
<proteinExistence type="predicted"/>
<dbReference type="EMBL" id="JAWDGP010005120">
    <property type="protein sequence ID" value="KAK3759473.1"/>
    <property type="molecule type" value="Genomic_DNA"/>
</dbReference>